<dbReference type="AlphaFoldDB" id="A0A562V4M0"/>
<protein>
    <submittedName>
        <fullName evidence="3">Pyridoxamine 5'-phosphate oxidase</fullName>
    </submittedName>
</protein>
<reference evidence="3 4" key="1">
    <citation type="journal article" date="2013" name="Stand. Genomic Sci.">
        <title>Genomic Encyclopedia of Type Strains, Phase I: The one thousand microbial genomes (KMG-I) project.</title>
        <authorList>
            <person name="Kyrpides N.C."/>
            <person name="Woyke T."/>
            <person name="Eisen J.A."/>
            <person name="Garrity G."/>
            <person name="Lilburn T.G."/>
            <person name="Beck B.J."/>
            <person name="Whitman W.B."/>
            <person name="Hugenholtz P."/>
            <person name="Klenk H.P."/>
        </authorList>
    </citation>
    <scope>NUCLEOTIDE SEQUENCE [LARGE SCALE GENOMIC DNA]</scope>
    <source>
        <strain evidence="3 4">DSM 45044</strain>
    </source>
</reference>
<evidence type="ECO:0000256" key="1">
    <source>
        <dbReference type="ARBA" id="ARBA00023002"/>
    </source>
</evidence>
<dbReference type="InterPro" id="IPR052019">
    <property type="entry name" value="F420H2_bilvrd_red/Heme_oxyg"/>
</dbReference>
<name>A0A562V4M0_9ACTN</name>
<sequence length="157" mass="17581">MADARRMLEEYVSQAKVMQLATTAPTGHPAICHLWFASALRPDRLWFISRHDREHCANLRARPQVAGAVLNTTLDELGGTPVRGVTFTGTARQLPTTGVDVQVSAYLARWPKAVNAIDVERLAKEEVHHRIYEIAVDGWVLFDELESKPPKQEVAAW</sequence>
<proteinExistence type="predicted"/>
<feature type="domain" description="Pyridoxamine 5'-phosphate oxidase N-terminal" evidence="2">
    <location>
        <begin position="9"/>
        <end position="121"/>
    </location>
</feature>
<keyword evidence="4" id="KW-1185">Reference proteome</keyword>
<dbReference type="PANTHER" id="PTHR35176:SF6">
    <property type="entry name" value="HEME OXYGENASE HI_0854-RELATED"/>
    <property type="match status" value="1"/>
</dbReference>
<dbReference type="Gene3D" id="2.30.110.10">
    <property type="entry name" value="Electron Transport, Fmn-binding Protein, Chain A"/>
    <property type="match status" value="1"/>
</dbReference>
<dbReference type="SUPFAM" id="SSF50475">
    <property type="entry name" value="FMN-binding split barrel"/>
    <property type="match status" value="1"/>
</dbReference>
<dbReference type="PANTHER" id="PTHR35176">
    <property type="entry name" value="HEME OXYGENASE HI_0854-RELATED"/>
    <property type="match status" value="1"/>
</dbReference>
<keyword evidence="1" id="KW-0560">Oxidoreductase</keyword>
<accession>A0A562V4M0</accession>
<evidence type="ECO:0000259" key="2">
    <source>
        <dbReference type="Pfam" id="PF01243"/>
    </source>
</evidence>
<evidence type="ECO:0000313" key="3">
    <source>
        <dbReference type="EMBL" id="TWJ12841.1"/>
    </source>
</evidence>
<dbReference type="GO" id="GO:0016627">
    <property type="term" value="F:oxidoreductase activity, acting on the CH-CH group of donors"/>
    <property type="evidence" value="ECO:0007669"/>
    <property type="project" value="TreeGrafter"/>
</dbReference>
<dbReference type="InterPro" id="IPR011576">
    <property type="entry name" value="Pyridox_Oxase_N"/>
</dbReference>
<comment type="caution">
    <text evidence="3">The sequence shown here is derived from an EMBL/GenBank/DDBJ whole genome shotgun (WGS) entry which is preliminary data.</text>
</comment>
<evidence type="ECO:0000313" key="4">
    <source>
        <dbReference type="Proteomes" id="UP000321617"/>
    </source>
</evidence>
<organism evidence="3 4">
    <name type="scientific">Stackebrandtia albiflava</name>
    <dbReference type="NCBI Taxonomy" id="406432"/>
    <lineage>
        <taxon>Bacteria</taxon>
        <taxon>Bacillati</taxon>
        <taxon>Actinomycetota</taxon>
        <taxon>Actinomycetes</taxon>
        <taxon>Glycomycetales</taxon>
        <taxon>Glycomycetaceae</taxon>
        <taxon>Stackebrandtia</taxon>
    </lineage>
</organism>
<dbReference type="EMBL" id="VLLL01000006">
    <property type="protein sequence ID" value="TWJ12841.1"/>
    <property type="molecule type" value="Genomic_DNA"/>
</dbReference>
<dbReference type="Proteomes" id="UP000321617">
    <property type="component" value="Unassembled WGS sequence"/>
</dbReference>
<dbReference type="InterPro" id="IPR012349">
    <property type="entry name" value="Split_barrel_FMN-bd"/>
</dbReference>
<dbReference type="OrthoDB" id="4545483at2"/>
<dbReference type="GO" id="GO:0070967">
    <property type="term" value="F:coenzyme F420 binding"/>
    <property type="evidence" value="ECO:0007669"/>
    <property type="project" value="TreeGrafter"/>
</dbReference>
<dbReference type="GO" id="GO:0005829">
    <property type="term" value="C:cytosol"/>
    <property type="evidence" value="ECO:0007669"/>
    <property type="project" value="TreeGrafter"/>
</dbReference>
<dbReference type="Pfam" id="PF01243">
    <property type="entry name" value="PNPOx_N"/>
    <property type="match status" value="1"/>
</dbReference>
<dbReference type="RefSeq" id="WP_147140260.1">
    <property type="nucleotide sequence ID" value="NZ_BAABIJ010000002.1"/>
</dbReference>
<gene>
    <name evidence="3" type="ORF">LX16_3607</name>
</gene>